<dbReference type="Gene3D" id="3.60.10.10">
    <property type="entry name" value="Endonuclease/exonuclease/phosphatase"/>
    <property type="match status" value="1"/>
</dbReference>
<keyword evidence="1" id="KW-0175">Coiled coil</keyword>
<accession>A0ABN9YLH4</accession>
<feature type="coiled-coil region" evidence="1">
    <location>
        <begin position="77"/>
        <end position="111"/>
    </location>
</feature>
<protein>
    <recommendedName>
        <fullName evidence="3">Endonuclease/exonuclease/phosphatase domain-containing protein</fullName>
    </recommendedName>
</protein>
<evidence type="ECO:0000259" key="3">
    <source>
        <dbReference type="Pfam" id="PF03372"/>
    </source>
</evidence>
<proteinExistence type="predicted"/>
<gene>
    <name evidence="4" type="ORF">PCOR1329_LOCUS85819</name>
</gene>
<keyword evidence="5" id="KW-1185">Reference proteome</keyword>
<feature type="region of interest" description="Disordered" evidence="2">
    <location>
        <begin position="1"/>
        <end position="36"/>
    </location>
</feature>
<evidence type="ECO:0000313" key="4">
    <source>
        <dbReference type="EMBL" id="CAK0912205.1"/>
    </source>
</evidence>
<dbReference type="Proteomes" id="UP001189429">
    <property type="component" value="Unassembled WGS sequence"/>
</dbReference>
<feature type="domain" description="Endonuclease/exonuclease/phosphatase" evidence="3">
    <location>
        <begin position="319"/>
        <end position="521"/>
    </location>
</feature>
<dbReference type="Pfam" id="PF03372">
    <property type="entry name" value="Exo_endo_phos"/>
    <property type="match status" value="1"/>
</dbReference>
<feature type="non-terminal residue" evidence="4">
    <location>
        <position position="532"/>
    </location>
</feature>
<comment type="caution">
    <text evidence="4">The sequence shown here is derived from an EMBL/GenBank/DDBJ whole genome shotgun (WGS) entry which is preliminary data.</text>
</comment>
<dbReference type="SUPFAM" id="SSF56219">
    <property type="entry name" value="DNase I-like"/>
    <property type="match status" value="1"/>
</dbReference>
<dbReference type="EMBL" id="CAUYUJ010022715">
    <property type="protein sequence ID" value="CAK0912205.1"/>
    <property type="molecule type" value="Genomic_DNA"/>
</dbReference>
<name>A0ABN9YLH4_9DINO</name>
<evidence type="ECO:0000256" key="2">
    <source>
        <dbReference type="SAM" id="MobiDB-lite"/>
    </source>
</evidence>
<evidence type="ECO:0000313" key="5">
    <source>
        <dbReference type="Proteomes" id="UP001189429"/>
    </source>
</evidence>
<evidence type="ECO:0000256" key="1">
    <source>
        <dbReference type="SAM" id="Coils"/>
    </source>
</evidence>
<dbReference type="InterPro" id="IPR005135">
    <property type="entry name" value="Endo/exonuclease/phosphatase"/>
</dbReference>
<reference evidence="4" key="1">
    <citation type="submission" date="2023-10" db="EMBL/GenBank/DDBJ databases">
        <authorList>
            <person name="Chen Y."/>
            <person name="Shah S."/>
            <person name="Dougan E. K."/>
            <person name="Thang M."/>
            <person name="Chan C."/>
        </authorList>
    </citation>
    <scope>NUCLEOTIDE SEQUENCE [LARGE SCALE GENOMIC DNA]</scope>
</reference>
<dbReference type="InterPro" id="IPR036691">
    <property type="entry name" value="Endo/exonu/phosph_ase_sf"/>
</dbReference>
<feature type="compositionally biased region" description="Polar residues" evidence="2">
    <location>
        <begin position="1"/>
        <end position="19"/>
    </location>
</feature>
<organism evidence="4 5">
    <name type="scientific">Prorocentrum cordatum</name>
    <dbReference type="NCBI Taxonomy" id="2364126"/>
    <lineage>
        <taxon>Eukaryota</taxon>
        <taxon>Sar</taxon>
        <taxon>Alveolata</taxon>
        <taxon>Dinophyceae</taxon>
        <taxon>Prorocentrales</taxon>
        <taxon>Prorocentraceae</taxon>
        <taxon>Prorocentrum</taxon>
    </lineage>
</organism>
<sequence>MSGQHGSAAPTESQPATPRSEQEAPPAKIARAGGDDNNEIRAYVDRTRSELFGALDGVKRSLSGITENLDKHFYGLSQQLEQRFSRVEARVDNHQKSITDMQAEIAEMRLLLNCVKTETPTTTTPVSQAFHRTTNPSIIVVRAQALVSSAKVAECIGPWLADCNLDVDDWEVSTLEGPAARRFTVTIRGAAGYAARKVAQCLGNLRNHDNTYRRFNTVDVAGQQIQLFVSSDKNTFQIKRELFIKQARKLLSEKYEHKRFFTDRGKGEISCQWRPILRITPVDGEAPTIEWDRTVCSELGIDNDGIGMQLKTLFCGPEETHGSSEDLQDFLHFSNHNFEAVFSGFDSRRKGGVATLLPSPCSSFGFGASSSVTGRALVVGRALYTCVKLGSRSCGCSEIFTIHHFNIHNFKLSSEEVRLIVSYIDSSLELVRCHPHSHFVVVAGDFNFSSEPPRPTIPPPNFALAPVVQEWFASRDSGWRSTLGAMIEIDTPDMTHYNGTFDHASKIDRIFVSGPSWRLTQMSITAATIETP</sequence>